<dbReference type="Pfam" id="PF20639">
    <property type="entry name" value="Rrn6_K-rich"/>
    <property type="match status" value="1"/>
</dbReference>
<dbReference type="GO" id="GO:0070860">
    <property type="term" value="C:RNA polymerase I core factor complex"/>
    <property type="evidence" value="ECO:0007669"/>
    <property type="project" value="TreeGrafter"/>
</dbReference>
<evidence type="ECO:0000259" key="2">
    <source>
        <dbReference type="Pfam" id="PF10214"/>
    </source>
</evidence>
<reference evidence="4" key="1">
    <citation type="submission" date="2023-04" db="EMBL/GenBank/DDBJ databases">
        <title>Black Yeasts Isolated from many extreme environments.</title>
        <authorList>
            <person name="Coleine C."/>
            <person name="Stajich J.E."/>
            <person name="Selbmann L."/>
        </authorList>
    </citation>
    <scope>NUCLEOTIDE SEQUENCE</scope>
    <source>
        <strain evidence="4">CCFEE 5312</strain>
    </source>
</reference>
<feature type="region of interest" description="Disordered" evidence="1">
    <location>
        <begin position="930"/>
        <end position="973"/>
    </location>
</feature>
<dbReference type="GO" id="GO:0001179">
    <property type="term" value="F:RNA polymerase I general transcription initiation factor binding"/>
    <property type="evidence" value="ECO:0007669"/>
    <property type="project" value="TreeGrafter"/>
</dbReference>
<evidence type="ECO:0000256" key="1">
    <source>
        <dbReference type="SAM" id="MobiDB-lite"/>
    </source>
</evidence>
<gene>
    <name evidence="4" type="ORF">LTR09_002736</name>
</gene>
<feature type="compositionally biased region" description="Basic residues" evidence="1">
    <location>
        <begin position="958"/>
        <end position="973"/>
    </location>
</feature>
<organism evidence="4 5">
    <name type="scientific">Extremus antarcticus</name>
    <dbReference type="NCBI Taxonomy" id="702011"/>
    <lineage>
        <taxon>Eukaryota</taxon>
        <taxon>Fungi</taxon>
        <taxon>Dikarya</taxon>
        <taxon>Ascomycota</taxon>
        <taxon>Pezizomycotina</taxon>
        <taxon>Dothideomycetes</taxon>
        <taxon>Dothideomycetidae</taxon>
        <taxon>Mycosphaerellales</taxon>
        <taxon>Extremaceae</taxon>
        <taxon>Extremus</taxon>
    </lineage>
</organism>
<evidence type="ECO:0000313" key="5">
    <source>
        <dbReference type="Proteomes" id="UP001271007"/>
    </source>
</evidence>
<dbReference type="InterPro" id="IPR048535">
    <property type="entry name" value="RRN6_beta-prop"/>
</dbReference>
<feature type="compositionally biased region" description="Polar residues" evidence="1">
    <location>
        <begin position="756"/>
        <end position="786"/>
    </location>
</feature>
<dbReference type="Pfam" id="PF10214">
    <property type="entry name" value="Rrn6_beta-prop"/>
    <property type="match status" value="1"/>
</dbReference>
<feature type="compositionally biased region" description="Basic and acidic residues" evidence="1">
    <location>
        <begin position="745"/>
        <end position="754"/>
    </location>
</feature>
<feature type="region of interest" description="Disordered" evidence="1">
    <location>
        <begin position="1"/>
        <end position="22"/>
    </location>
</feature>
<feature type="region of interest" description="Disordered" evidence="1">
    <location>
        <begin position="745"/>
        <end position="834"/>
    </location>
</feature>
<proteinExistence type="predicted"/>
<comment type="caution">
    <text evidence="4">The sequence shown here is derived from an EMBL/GenBank/DDBJ whole genome shotgun (WGS) entry which is preliminary data.</text>
</comment>
<feature type="region of interest" description="Disordered" evidence="1">
    <location>
        <begin position="864"/>
        <end position="883"/>
    </location>
</feature>
<evidence type="ECO:0000313" key="4">
    <source>
        <dbReference type="EMBL" id="KAK3056229.1"/>
    </source>
</evidence>
<feature type="domain" description="RRN6 beta-propeller" evidence="2">
    <location>
        <begin position="110"/>
        <end position="434"/>
    </location>
</feature>
<dbReference type="PANTHER" id="PTHR28221">
    <property type="entry name" value="RNA POLYMERASE I-SPECIFIC TRANSCRIPTION INITIATION FACTOR RRN6"/>
    <property type="match status" value="1"/>
</dbReference>
<dbReference type="PANTHER" id="PTHR28221:SF2">
    <property type="entry name" value="RNA POLYMERASE I-SPECIFIC TRANSCRIPTION INITIATION FACTOR RRN6"/>
    <property type="match status" value="1"/>
</dbReference>
<evidence type="ECO:0008006" key="6">
    <source>
        <dbReference type="Google" id="ProtNLM"/>
    </source>
</evidence>
<sequence length="973" mass="107909">MGDRERDGVGHGSHGQLLYDPDGSKWTFERSTGQSLALYPVGEPQIIHENPAEDEISSFDDQTKLPPSVRLLNQTKALIAAAPELHAAADLLAPLTRVSEAATRAVARHDPSKSNLLVTARISDQGFKKPAQIVAHVTGPTGSDLRLSQIQTQTQGWDGARLEVPIVYGESTVWEGPGAPIQGFVVAQPNGRGETYLAIRLLTKTVILSPVLRRAVKGTKPRLEASLVCELSYAETGQSPHADVAFDPWTFRRIAFVDGCNLWSVWDLPDGHRSSAHRVCYGALDDGVAATKSHVVDDGWARIIWILDTTLIAVCNRRQLKICEVSDGVSFESRTIDAGLQRNKGWILDLAALHATPRLLFTLTSTHLLLYSMNRRIDTDLEVRQCLRIHHYRYAEDISLRLRLFGTKNDIIVLISSDIDPVVTTYTLHISDDQIFTIDDAVELDCASYMSLEAGSRRPVDLHISQVCYAQRQRRRVDGNLGAEFGQETVQSRTILVLDSAFSLHQCLCATTPDLHPPTWQIALLKSAATAAADDSVIDDEDIEASTDAGKTGEPESAYVRHRRAQARSSTRNQWTLGYELCVQRLNSVDVSQVTDVDEVLEEARDALQTKIDLNTMPLKTLRELAEDEVTISDLECAGEKLKNMQQLEHNGIVGGQRPNDDAEDGVVRSWPAMHAIALPSAYGDMNSVQIGAFQRSHRTLRDVFLNETHKELPELLQYTREQLAQRMAAELTLASQVFRIERAEPERPVKEEPESQTWQLPTRSAHLTSSQLTPPDYYDTSSQLQPPHLPTPSASTSAPRSTATASSYSAAQTSEQITRLSRYTTFTPTSAPSALPRRLNRVLAHWTPGADPSTYDYRTTARSITQHESQTQADDDLTERDRLRVQRKAEKQLRRQRREAEAGDRMRMLSNQAPEIVVASQPRQAINFASQQTQGDSQPAAGYSQEMAASQVLPGRHGGRAPVKKRRKVGGF</sequence>
<protein>
    <recommendedName>
        <fullName evidence="6">RNA polymerase I-specific transcription initiation factor RRN6-like protein</fullName>
    </recommendedName>
</protein>
<feature type="compositionally biased region" description="Polar residues" evidence="1">
    <location>
        <begin position="816"/>
        <end position="833"/>
    </location>
</feature>
<dbReference type="AlphaFoldDB" id="A0AAJ0GF16"/>
<feature type="region of interest" description="Disordered" evidence="1">
    <location>
        <begin position="539"/>
        <end position="558"/>
    </location>
</feature>
<feature type="compositionally biased region" description="Low complexity" evidence="1">
    <location>
        <begin position="792"/>
        <end position="815"/>
    </location>
</feature>
<feature type="domain" description="RRN6 K-rich C-terminal" evidence="3">
    <location>
        <begin position="841"/>
        <end position="973"/>
    </location>
</feature>
<accession>A0AAJ0GF16</accession>
<dbReference type="EMBL" id="JAWDJX010000006">
    <property type="protein sequence ID" value="KAK3056229.1"/>
    <property type="molecule type" value="Genomic_DNA"/>
</dbReference>
<name>A0AAJ0GF16_9PEZI</name>
<dbReference type="GO" id="GO:0042790">
    <property type="term" value="P:nucleolar large rRNA transcription by RNA polymerase I"/>
    <property type="evidence" value="ECO:0007669"/>
    <property type="project" value="TreeGrafter"/>
</dbReference>
<dbReference type="InterPro" id="IPR048536">
    <property type="entry name" value="Rrn6_K-rich"/>
</dbReference>
<evidence type="ECO:0000259" key="3">
    <source>
        <dbReference type="Pfam" id="PF20639"/>
    </source>
</evidence>
<keyword evidence="5" id="KW-1185">Reference proteome</keyword>
<feature type="compositionally biased region" description="Polar residues" evidence="1">
    <location>
        <begin position="864"/>
        <end position="873"/>
    </location>
</feature>
<dbReference type="GO" id="GO:0001163">
    <property type="term" value="F:RNA polymerase I transcription regulatory region sequence-specific DNA binding"/>
    <property type="evidence" value="ECO:0007669"/>
    <property type="project" value="TreeGrafter"/>
</dbReference>
<dbReference type="InterPro" id="IPR019350">
    <property type="entry name" value="RNA_pol_I-sp_TIF_RRN6-like"/>
</dbReference>
<dbReference type="Proteomes" id="UP001271007">
    <property type="component" value="Unassembled WGS sequence"/>
</dbReference>